<evidence type="ECO:0000313" key="6">
    <source>
        <dbReference type="Proteomes" id="UP001055437"/>
    </source>
</evidence>
<dbReference type="EMBL" id="CP023671">
    <property type="protein sequence ID" value="AYE35152.1"/>
    <property type="molecule type" value="Genomic_DNA"/>
</dbReference>
<protein>
    <submittedName>
        <fullName evidence="3">Uncharacterized protein</fullName>
    </submittedName>
</protein>
<evidence type="ECO:0000256" key="1">
    <source>
        <dbReference type="SAM" id="MobiDB-lite"/>
    </source>
</evidence>
<dbReference type="KEGG" id="csep:CP523_12385"/>
<dbReference type="AlphaFoldDB" id="A0A9N7JP22"/>
<keyword evidence="2" id="KW-1133">Transmembrane helix</keyword>
<dbReference type="OrthoDB" id="6556312at2"/>
<gene>
    <name evidence="3" type="ORF">CP523_12385</name>
    <name evidence="4" type="ORF">NH397_04765</name>
</gene>
<reference evidence="3 5" key="1">
    <citation type="submission" date="2017-09" db="EMBL/GenBank/DDBJ databases">
        <authorList>
            <person name="Thomas P."/>
            <person name="Seyboldt C."/>
        </authorList>
    </citation>
    <scope>NUCLEOTIDE SEQUENCE [LARGE SCALE GENOMIC DNA]</scope>
    <source>
        <strain evidence="3 5">DSM 7534</strain>
    </source>
</reference>
<dbReference type="GeneID" id="303561485"/>
<feature type="region of interest" description="Disordered" evidence="1">
    <location>
        <begin position="26"/>
        <end position="70"/>
    </location>
</feature>
<accession>A0A9N7JP22</accession>
<evidence type="ECO:0000313" key="3">
    <source>
        <dbReference type="EMBL" id="AYE35152.1"/>
    </source>
</evidence>
<dbReference type="Proteomes" id="UP001055437">
    <property type="component" value="Chromosome"/>
</dbReference>
<keyword evidence="6" id="KW-1185">Reference proteome</keyword>
<reference evidence="4" key="2">
    <citation type="submission" date="2022-06" db="EMBL/GenBank/DDBJ databases">
        <authorList>
            <person name="Holder M.E."/>
            <person name="Ajami N.J."/>
            <person name="Petrosino J.F."/>
        </authorList>
    </citation>
    <scope>NUCLEOTIDE SEQUENCE</scope>
    <source>
        <strain evidence="4">RMA 8861</strain>
    </source>
</reference>
<name>A0A9N7JP22_CLOSE</name>
<evidence type="ECO:0000313" key="4">
    <source>
        <dbReference type="EMBL" id="USS01749.1"/>
    </source>
</evidence>
<organism evidence="3 5">
    <name type="scientific">Clostridium septicum</name>
    <dbReference type="NCBI Taxonomy" id="1504"/>
    <lineage>
        <taxon>Bacteria</taxon>
        <taxon>Bacillati</taxon>
        <taxon>Bacillota</taxon>
        <taxon>Clostridia</taxon>
        <taxon>Eubacteriales</taxon>
        <taxon>Clostridiaceae</taxon>
        <taxon>Clostridium</taxon>
    </lineage>
</organism>
<evidence type="ECO:0000313" key="5">
    <source>
        <dbReference type="Proteomes" id="UP000280586"/>
    </source>
</evidence>
<sequence>MKKFRENELTDFEELNDVRVNSEKEEEEINLDKMVESKNEDIQVNKVSEPKEENSYKRFDEEKEEKEEKDDYITPSMKRFRTSIGIICLVLVVAVGIFHKKVNEAYRDNLTSGYLENVNAGDILSKEALKLDAKDESIEVANGYGNLEISIWNFSKVEDNDYVQVFIDGVAQGGPFSIRHKPIKISVPDKAVIQVQGVRDGSNNGITYAVHFNKTGETYLNTVSLNAKNSYTIVSR</sequence>
<keyword evidence="2" id="KW-0812">Transmembrane</keyword>
<dbReference type="Proteomes" id="UP000280586">
    <property type="component" value="Chromosome"/>
</dbReference>
<proteinExistence type="predicted"/>
<feature type="transmembrane region" description="Helical" evidence="2">
    <location>
        <begin position="80"/>
        <end position="99"/>
    </location>
</feature>
<dbReference type="EMBL" id="CP099799">
    <property type="protein sequence ID" value="USS01749.1"/>
    <property type="molecule type" value="Genomic_DNA"/>
</dbReference>
<keyword evidence="2" id="KW-0472">Membrane</keyword>
<evidence type="ECO:0000256" key="2">
    <source>
        <dbReference type="SAM" id="Phobius"/>
    </source>
</evidence>
<dbReference type="RefSeq" id="WP_066675350.1">
    <property type="nucleotide sequence ID" value="NZ_CABMIZ010000008.1"/>
</dbReference>
<feature type="compositionally biased region" description="Basic and acidic residues" evidence="1">
    <location>
        <begin position="30"/>
        <end position="61"/>
    </location>
</feature>